<evidence type="ECO:0000256" key="14">
    <source>
        <dbReference type="SAM" id="SignalP"/>
    </source>
</evidence>
<dbReference type="Proteomes" id="UP000515873">
    <property type="component" value="Chromosome"/>
</dbReference>
<name>A0A7G8Q3W2_9GAMM</name>
<dbReference type="InterPro" id="IPR003661">
    <property type="entry name" value="HisK_dim/P_dom"/>
</dbReference>
<gene>
    <name evidence="17" type="ORF">H8F01_20955</name>
</gene>
<keyword evidence="7" id="KW-0547">Nucleotide-binding</keyword>
<evidence type="ECO:0000256" key="13">
    <source>
        <dbReference type="PROSITE-ProRule" id="PRU00169"/>
    </source>
</evidence>
<keyword evidence="10" id="KW-1133">Transmembrane helix</keyword>
<proteinExistence type="predicted"/>
<dbReference type="Gene3D" id="3.40.190.10">
    <property type="entry name" value="Periplasmic binding protein-like II"/>
    <property type="match status" value="4"/>
</dbReference>
<dbReference type="SMART" id="SM00448">
    <property type="entry name" value="REC"/>
    <property type="match status" value="1"/>
</dbReference>
<evidence type="ECO:0000256" key="10">
    <source>
        <dbReference type="ARBA" id="ARBA00022989"/>
    </source>
</evidence>
<keyword evidence="8" id="KW-0418">Kinase</keyword>
<evidence type="ECO:0000256" key="1">
    <source>
        <dbReference type="ARBA" id="ARBA00000085"/>
    </source>
</evidence>
<evidence type="ECO:0000256" key="5">
    <source>
        <dbReference type="ARBA" id="ARBA00022679"/>
    </source>
</evidence>
<evidence type="ECO:0000256" key="4">
    <source>
        <dbReference type="ARBA" id="ARBA00022553"/>
    </source>
</evidence>
<dbReference type="SUPFAM" id="SSF47226">
    <property type="entry name" value="Histidine-containing phosphotransfer domain, HPT domain"/>
    <property type="match status" value="1"/>
</dbReference>
<sequence length="1283" mass="140347">MRTWLTALVVLFLLVSGARAASTAGVELSPQESAWIAAHPVIQVGVYAGNHFPLEAWVAGAPDGFGVDYAKRLASRVGLRLQFRPFTEWDYVAFDDVDKPVPFDLLVAQPYGRNSRFEYLKPYVESGFVMAARKGDLQILDESSLAHARIATERFGKYFNQRIKQRFPDATMVYADDARQALDMVAQGQADAFIGTPGRTRWLLAERERDDLSILARLPDMGTLKASLAVPRDQAMLAAILRKAEASISDDELSDLKARWGYSADLSSPIAHGRSLTEDDRRWLAQLGTLRVGYEADRYPYSFMDKDGALDGLSSDYLSLIKSELGLRLEFVPARDLDELQRRVAAKEVDLVAAAMPADYDPSSMAFTRAYERFPEVIVSRLGGPAIAGPEDLRGRRVAVREEAGLISSLKMLLPRTDLVPVVSNEEGLKRLSDGQVDAYIGTLPAIDALIRDRYAASLHVVAPAGLDQDFTMGISRDKARLAGLIDNVIGNLKDSQRQAMRSHWLRADYNYGAPWGWVLLGLAISASVVAVIGFAYKRMRVAEARARASEQRLVDTNENLPGVVMRLHIDASERYTCEYVSGPTRALFGMSHADILSGAASPLDTAQQQDRDAVRAMVVRASRSHHAEVVEFRVVVDGVTRWIRTLGGELKPTGGGGYFWSVYCADVTLLKEQERALVEAKATAEAAVAAKSAFLAMMSHEIRTPMAGVLGLIELLSKTPLNPEQSHMVGMVQDSALALLQILDDILDFSRIEAEKLELEPRPFDLRKLADGAMGTFIARAQQKDIHIYLVLDWRLASEYRGDANRIRQIINNLLSNALKFTSVGHVELRVDVVGTVDGGQRLRFGVTDTGIGISTDQLNRLFQPFTQAEASTTRRFGGTGLGLSICRRLAHMMGGDVRLSSEAGGGTQAVFEVTLPVLQNATAIPDLAGKRALVCTRDGMLERELANTLSAMGMGTMEVDPEDVAEFTGVDADIYIADALLIEQGVAVPGVPAIHVLPETDPRGFYVEDGKVMLCGSPLLWRSSVDACRLVLGLQPQRPAKPVASPDSARHVRVLVAEDHPINRVVIERQLDLLGYDHTVVEDGQQAWEALAAGHYDVLITDCHMPVLDGYALTQRIRESEVATQAHLPIIALSASALPEQVEKCRKAGMDDFLAKPVQLDELRQKISGLQAGEDAGGPSSGQDQLAYLAGVIGSEAQLKGLLEGLLDAGHADITRLDAAIATGDVETQRELIHRLVGSLRLIDPKTLESSEHETLSQRRDAIVDQLVQIRALVEQLEARF</sequence>
<comment type="catalytic activity">
    <reaction evidence="1">
        <text>ATP + protein L-histidine = ADP + protein N-phospho-L-histidine.</text>
        <dbReference type="EC" id="2.7.13.3"/>
    </reaction>
</comment>
<dbReference type="InterPro" id="IPR005467">
    <property type="entry name" value="His_kinase_dom"/>
</dbReference>
<dbReference type="SUPFAM" id="SSF47384">
    <property type="entry name" value="Homodimeric domain of signal transducing histidine kinase"/>
    <property type="match status" value="1"/>
</dbReference>
<evidence type="ECO:0000313" key="17">
    <source>
        <dbReference type="EMBL" id="QNK01470.1"/>
    </source>
</evidence>
<keyword evidence="18" id="KW-1185">Reference proteome</keyword>
<dbReference type="FunFam" id="1.10.287.130:FF:000004">
    <property type="entry name" value="Ethylene receptor 1"/>
    <property type="match status" value="1"/>
</dbReference>
<dbReference type="InterPro" id="IPR036641">
    <property type="entry name" value="HPT_dom_sf"/>
</dbReference>
<evidence type="ECO:0000256" key="8">
    <source>
        <dbReference type="ARBA" id="ARBA00022777"/>
    </source>
</evidence>
<dbReference type="Pfam" id="PF00497">
    <property type="entry name" value="SBP_bac_3"/>
    <property type="match status" value="2"/>
</dbReference>
<dbReference type="CDD" id="cd01007">
    <property type="entry name" value="PBP2_BvgS_HisK_like"/>
    <property type="match status" value="2"/>
</dbReference>
<dbReference type="SMART" id="SM00387">
    <property type="entry name" value="HATPase_c"/>
    <property type="match status" value="1"/>
</dbReference>
<dbReference type="InterPro" id="IPR036890">
    <property type="entry name" value="HATPase_C_sf"/>
</dbReference>
<dbReference type="CDD" id="cd17546">
    <property type="entry name" value="REC_hyHK_CKI1_RcsC-like"/>
    <property type="match status" value="1"/>
</dbReference>
<feature type="domain" description="Histidine kinase" evidence="15">
    <location>
        <begin position="698"/>
        <end position="921"/>
    </location>
</feature>
<dbReference type="Pfam" id="PF02518">
    <property type="entry name" value="HATPase_c"/>
    <property type="match status" value="1"/>
</dbReference>
<dbReference type="CDD" id="cd00082">
    <property type="entry name" value="HisKA"/>
    <property type="match status" value="1"/>
</dbReference>
<evidence type="ECO:0000256" key="9">
    <source>
        <dbReference type="ARBA" id="ARBA00022840"/>
    </source>
</evidence>
<feature type="domain" description="Response regulatory" evidence="16">
    <location>
        <begin position="1055"/>
        <end position="1173"/>
    </location>
</feature>
<reference evidence="17 18" key="1">
    <citation type="submission" date="2020-08" db="EMBL/GenBank/DDBJ databases">
        <title>Dyella sp. G9 isolated from forest soil.</title>
        <authorList>
            <person name="Fu J."/>
            <person name="Qiu L."/>
        </authorList>
    </citation>
    <scope>NUCLEOTIDE SEQUENCE [LARGE SCALE GENOMIC DNA]</scope>
    <source>
        <strain evidence="17 18">G9</strain>
    </source>
</reference>
<dbReference type="Gene3D" id="3.30.450.20">
    <property type="entry name" value="PAS domain"/>
    <property type="match status" value="1"/>
</dbReference>
<evidence type="ECO:0000256" key="2">
    <source>
        <dbReference type="ARBA" id="ARBA00004370"/>
    </source>
</evidence>
<dbReference type="SUPFAM" id="SSF55785">
    <property type="entry name" value="PYP-like sensor domain (PAS domain)"/>
    <property type="match status" value="1"/>
</dbReference>
<keyword evidence="14" id="KW-0732">Signal</keyword>
<dbReference type="InterPro" id="IPR003594">
    <property type="entry name" value="HATPase_dom"/>
</dbReference>
<dbReference type="GO" id="GO:0005886">
    <property type="term" value="C:plasma membrane"/>
    <property type="evidence" value="ECO:0007669"/>
    <property type="project" value="UniProtKB-SubCell"/>
</dbReference>
<organism evidence="17 18">
    <name type="scientific">Dyella telluris</name>
    <dbReference type="NCBI Taxonomy" id="2763498"/>
    <lineage>
        <taxon>Bacteria</taxon>
        <taxon>Pseudomonadati</taxon>
        <taxon>Pseudomonadota</taxon>
        <taxon>Gammaproteobacteria</taxon>
        <taxon>Lysobacterales</taxon>
        <taxon>Rhodanobacteraceae</taxon>
        <taxon>Dyella</taxon>
    </lineage>
</organism>
<dbReference type="EC" id="2.7.13.3" evidence="3"/>
<dbReference type="PRINTS" id="PR00344">
    <property type="entry name" value="BCTRLSENSOR"/>
</dbReference>
<dbReference type="InterPro" id="IPR001789">
    <property type="entry name" value="Sig_transdc_resp-reg_receiver"/>
</dbReference>
<dbReference type="RefSeq" id="WP_187056932.1">
    <property type="nucleotide sequence ID" value="NZ_CP060412.1"/>
</dbReference>
<dbReference type="Pfam" id="PF00512">
    <property type="entry name" value="HisKA"/>
    <property type="match status" value="1"/>
</dbReference>
<dbReference type="Pfam" id="PF00072">
    <property type="entry name" value="Response_reg"/>
    <property type="match status" value="1"/>
</dbReference>
<dbReference type="GO" id="GO:0000155">
    <property type="term" value="F:phosphorelay sensor kinase activity"/>
    <property type="evidence" value="ECO:0007669"/>
    <property type="project" value="InterPro"/>
</dbReference>
<keyword evidence="5" id="KW-0808">Transferase</keyword>
<dbReference type="InterPro" id="IPR004358">
    <property type="entry name" value="Sig_transdc_His_kin-like_C"/>
</dbReference>
<dbReference type="SMART" id="SM00062">
    <property type="entry name" value="PBPb"/>
    <property type="match status" value="2"/>
</dbReference>
<evidence type="ECO:0000256" key="3">
    <source>
        <dbReference type="ARBA" id="ARBA00012438"/>
    </source>
</evidence>
<keyword evidence="6" id="KW-0812">Transmembrane</keyword>
<evidence type="ECO:0000256" key="12">
    <source>
        <dbReference type="ARBA" id="ARBA00023136"/>
    </source>
</evidence>
<evidence type="ECO:0000256" key="11">
    <source>
        <dbReference type="ARBA" id="ARBA00023012"/>
    </source>
</evidence>
<dbReference type="Gene3D" id="3.30.565.10">
    <property type="entry name" value="Histidine kinase-like ATPase, C-terminal domain"/>
    <property type="match status" value="1"/>
</dbReference>
<evidence type="ECO:0000256" key="7">
    <source>
        <dbReference type="ARBA" id="ARBA00022741"/>
    </source>
</evidence>
<dbReference type="SUPFAM" id="SSF52172">
    <property type="entry name" value="CheY-like"/>
    <property type="match status" value="1"/>
</dbReference>
<feature type="signal peptide" evidence="14">
    <location>
        <begin position="1"/>
        <end position="20"/>
    </location>
</feature>
<feature type="modified residue" description="4-aspartylphosphate" evidence="13">
    <location>
        <position position="1104"/>
    </location>
</feature>
<evidence type="ECO:0000313" key="18">
    <source>
        <dbReference type="Proteomes" id="UP000515873"/>
    </source>
</evidence>
<dbReference type="SUPFAM" id="SSF55874">
    <property type="entry name" value="ATPase domain of HSP90 chaperone/DNA topoisomerase II/histidine kinase"/>
    <property type="match status" value="1"/>
</dbReference>
<dbReference type="CDD" id="cd16922">
    <property type="entry name" value="HATPase_EvgS-ArcB-TorS-like"/>
    <property type="match status" value="1"/>
</dbReference>
<dbReference type="InterPro" id="IPR001638">
    <property type="entry name" value="Solute-binding_3/MltF_N"/>
</dbReference>
<dbReference type="InterPro" id="IPR011006">
    <property type="entry name" value="CheY-like_superfamily"/>
</dbReference>
<dbReference type="Gene3D" id="3.40.50.2300">
    <property type="match status" value="1"/>
</dbReference>
<dbReference type="PANTHER" id="PTHR45339:SF5">
    <property type="entry name" value="HISTIDINE KINASE"/>
    <property type="match status" value="1"/>
</dbReference>
<dbReference type="SMART" id="SM00388">
    <property type="entry name" value="HisKA"/>
    <property type="match status" value="1"/>
</dbReference>
<keyword evidence="11" id="KW-0902">Two-component regulatory system</keyword>
<dbReference type="KEGG" id="dtl:H8F01_20955"/>
<evidence type="ECO:0000259" key="16">
    <source>
        <dbReference type="PROSITE" id="PS50110"/>
    </source>
</evidence>
<keyword evidence="9" id="KW-0067">ATP-binding</keyword>
<keyword evidence="12" id="KW-0472">Membrane</keyword>
<dbReference type="EMBL" id="CP060412">
    <property type="protein sequence ID" value="QNK01470.1"/>
    <property type="molecule type" value="Genomic_DNA"/>
</dbReference>
<comment type="subcellular location">
    <subcellularLocation>
        <location evidence="2">Membrane</location>
    </subcellularLocation>
</comment>
<feature type="chain" id="PRO_5028812045" description="histidine kinase" evidence="14">
    <location>
        <begin position="21"/>
        <end position="1283"/>
    </location>
</feature>
<dbReference type="Gene3D" id="1.10.287.130">
    <property type="match status" value="1"/>
</dbReference>
<dbReference type="PROSITE" id="PS50109">
    <property type="entry name" value="HIS_KIN"/>
    <property type="match status" value="1"/>
</dbReference>
<protein>
    <recommendedName>
        <fullName evidence="3">histidine kinase</fullName>
        <ecNumber evidence="3">2.7.13.3</ecNumber>
    </recommendedName>
</protein>
<dbReference type="GO" id="GO:0005524">
    <property type="term" value="F:ATP binding"/>
    <property type="evidence" value="ECO:0007669"/>
    <property type="project" value="UniProtKB-KW"/>
</dbReference>
<dbReference type="FunFam" id="3.30.565.10:FF:000010">
    <property type="entry name" value="Sensor histidine kinase RcsC"/>
    <property type="match status" value="1"/>
</dbReference>
<dbReference type="SUPFAM" id="SSF53850">
    <property type="entry name" value="Periplasmic binding protein-like II"/>
    <property type="match status" value="2"/>
</dbReference>
<accession>A0A7G8Q3W2</accession>
<dbReference type="InterPro" id="IPR036097">
    <property type="entry name" value="HisK_dim/P_sf"/>
</dbReference>
<dbReference type="PROSITE" id="PS50110">
    <property type="entry name" value="RESPONSE_REGULATORY"/>
    <property type="match status" value="1"/>
</dbReference>
<keyword evidence="4 13" id="KW-0597">Phosphoprotein</keyword>
<evidence type="ECO:0000256" key="6">
    <source>
        <dbReference type="ARBA" id="ARBA00022692"/>
    </source>
</evidence>
<evidence type="ECO:0000259" key="15">
    <source>
        <dbReference type="PROSITE" id="PS50109"/>
    </source>
</evidence>
<dbReference type="InterPro" id="IPR035965">
    <property type="entry name" value="PAS-like_dom_sf"/>
</dbReference>
<dbReference type="PANTHER" id="PTHR45339">
    <property type="entry name" value="HYBRID SIGNAL TRANSDUCTION HISTIDINE KINASE J"/>
    <property type="match status" value="1"/>
</dbReference>